<dbReference type="OrthoDB" id="9794157at2"/>
<sequence>MSARDSILQKIKENKPAASALPATLRYESFFENTEAKFRETLAAIYTEVFVVKDQAELAQKAEELFVNVTNRATSIPALANWADFSLNVADPHELETIEIAIVQGEFGVAENGAVWVSDHYLSHRALPFITQNLAFVIPRNSLMNNMHDAYERLKDTTGWGCFIAGPSKTADIEQSLVIGAHGARSMVIFLIEEEFV</sequence>
<evidence type="ECO:0000259" key="1">
    <source>
        <dbReference type="Pfam" id="PF02589"/>
    </source>
</evidence>
<keyword evidence="3" id="KW-1185">Reference proteome</keyword>
<organism evidence="2 3">
    <name type="scientific">Dyadobacter luticola</name>
    <dbReference type="NCBI Taxonomy" id="1979387"/>
    <lineage>
        <taxon>Bacteria</taxon>
        <taxon>Pseudomonadati</taxon>
        <taxon>Bacteroidota</taxon>
        <taxon>Cytophagia</taxon>
        <taxon>Cytophagales</taxon>
        <taxon>Spirosomataceae</taxon>
        <taxon>Dyadobacter</taxon>
    </lineage>
</organism>
<reference evidence="2 3" key="1">
    <citation type="submission" date="2019-05" db="EMBL/GenBank/DDBJ databases">
        <authorList>
            <person name="Qu J.-H."/>
        </authorList>
    </citation>
    <scope>NUCLEOTIDE SEQUENCE [LARGE SCALE GENOMIC DNA]</scope>
    <source>
        <strain evidence="2 3">T17</strain>
    </source>
</reference>
<gene>
    <name evidence="2" type="ORF">FEN17_08470</name>
</gene>
<dbReference type="PANTHER" id="PTHR43682">
    <property type="entry name" value="LACTATE UTILIZATION PROTEIN C"/>
    <property type="match status" value="1"/>
</dbReference>
<dbReference type="AlphaFoldDB" id="A0A5R9L4Z3"/>
<dbReference type="SUPFAM" id="SSF100950">
    <property type="entry name" value="NagB/RpiA/CoA transferase-like"/>
    <property type="match status" value="1"/>
</dbReference>
<feature type="domain" description="LUD" evidence="1">
    <location>
        <begin position="94"/>
        <end position="192"/>
    </location>
</feature>
<evidence type="ECO:0000313" key="3">
    <source>
        <dbReference type="Proteomes" id="UP000306402"/>
    </source>
</evidence>
<dbReference type="PANTHER" id="PTHR43682:SF1">
    <property type="entry name" value="LACTATE UTILIZATION PROTEIN C"/>
    <property type="match status" value="1"/>
</dbReference>
<protein>
    <recommendedName>
        <fullName evidence="1">LUD domain-containing protein</fullName>
    </recommendedName>
</protein>
<comment type="caution">
    <text evidence="2">The sequence shown here is derived from an EMBL/GenBank/DDBJ whole genome shotgun (WGS) entry which is preliminary data.</text>
</comment>
<evidence type="ECO:0000313" key="2">
    <source>
        <dbReference type="EMBL" id="TLV03623.1"/>
    </source>
</evidence>
<accession>A0A5R9L4Z3</accession>
<dbReference type="EMBL" id="VCEJ01000002">
    <property type="protein sequence ID" value="TLV03623.1"/>
    <property type="molecule type" value="Genomic_DNA"/>
</dbReference>
<dbReference type="InterPro" id="IPR037171">
    <property type="entry name" value="NagB/RpiA_transferase-like"/>
</dbReference>
<dbReference type="Pfam" id="PF02589">
    <property type="entry name" value="LUD_dom"/>
    <property type="match status" value="1"/>
</dbReference>
<name>A0A5R9L4Z3_9BACT</name>
<dbReference type="InterPro" id="IPR003741">
    <property type="entry name" value="LUD_dom"/>
</dbReference>
<dbReference type="Gene3D" id="3.40.50.10420">
    <property type="entry name" value="NagB/RpiA/CoA transferase-like"/>
    <property type="match status" value="1"/>
</dbReference>
<dbReference type="Proteomes" id="UP000306402">
    <property type="component" value="Unassembled WGS sequence"/>
</dbReference>
<dbReference type="InterPro" id="IPR024185">
    <property type="entry name" value="FTHF_cligase-like_sf"/>
</dbReference>
<dbReference type="RefSeq" id="WP_138364833.1">
    <property type="nucleotide sequence ID" value="NZ_VCEJ01000002.1"/>
</dbReference>
<proteinExistence type="predicted"/>